<evidence type="ECO:0008006" key="4">
    <source>
        <dbReference type="Google" id="ProtNLM"/>
    </source>
</evidence>
<keyword evidence="1" id="KW-0812">Transmembrane</keyword>
<protein>
    <recommendedName>
        <fullName evidence="4">Prepilin-type N-terminal cleavage/methylation domain-containing protein</fullName>
    </recommendedName>
</protein>
<gene>
    <name evidence="2" type="ORF">AUJ44_02730</name>
</gene>
<comment type="caution">
    <text evidence="2">The sequence shown here is derived from an EMBL/GenBank/DDBJ whole genome shotgun (WGS) entry which is preliminary data.</text>
</comment>
<feature type="transmembrane region" description="Helical" evidence="1">
    <location>
        <begin position="12"/>
        <end position="40"/>
    </location>
</feature>
<dbReference type="EMBL" id="MNVO01000045">
    <property type="protein sequence ID" value="OIO32275.1"/>
    <property type="molecule type" value="Genomic_DNA"/>
</dbReference>
<dbReference type="Proteomes" id="UP000183206">
    <property type="component" value="Unassembled WGS sequence"/>
</dbReference>
<dbReference type="STRING" id="1805282.AUJ44_02730"/>
<accession>A0A1J4V8D3</accession>
<dbReference type="AlphaFoldDB" id="A0A1J4V8D3"/>
<organism evidence="2 3">
    <name type="scientific">Candidatus Nomurabacteria bacterium CG1_02_47_685</name>
    <dbReference type="NCBI Taxonomy" id="1805282"/>
    <lineage>
        <taxon>Bacteria</taxon>
        <taxon>Candidatus Nomuraibacteriota</taxon>
    </lineage>
</organism>
<proteinExistence type="predicted"/>
<evidence type="ECO:0000313" key="2">
    <source>
        <dbReference type="EMBL" id="OIO32275.1"/>
    </source>
</evidence>
<evidence type="ECO:0000313" key="3">
    <source>
        <dbReference type="Proteomes" id="UP000183206"/>
    </source>
</evidence>
<reference evidence="2 3" key="1">
    <citation type="journal article" date="2016" name="Environ. Microbiol.">
        <title>Genomic resolution of a cold subsurface aquifer community provides metabolic insights for novel microbes adapted to high CO concentrations.</title>
        <authorList>
            <person name="Probst A.J."/>
            <person name="Castelle C.J."/>
            <person name="Singh A."/>
            <person name="Brown C.T."/>
            <person name="Anantharaman K."/>
            <person name="Sharon I."/>
            <person name="Hug L.A."/>
            <person name="Burstein D."/>
            <person name="Emerson J.B."/>
            <person name="Thomas B.C."/>
            <person name="Banfield J.F."/>
        </authorList>
    </citation>
    <scope>NUCLEOTIDE SEQUENCE [LARGE SCALE GENOMIC DNA]</scope>
    <source>
        <strain evidence="2">CG1_02_47_685</strain>
    </source>
</reference>
<name>A0A1J4V8D3_9BACT</name>
<evidence type="ECO:0000256" key="1">
    <source>
        <dbReference type="SAM" id="Phobius"/>
    </source>
</evidence>
<dbReference type="InterPro" id="IPR045584">
    <property type="entry name" value="Pilin-like"/>
</dbReference>
<keyword evidence="1" id="KW-1133">Transmembrane helix</keyword>
<sequence>MKKRYPRNTSEGFTLIELIVALGLFIVVIFIGVGSLLSVVDINRKAQAMRTAMDNLNLAMEEMSREIRMGTKYYCDPDLTFPIVFSNNVVGCDIATGEHGTFAFLDQNGLTIVYRRNGARIEKSRDGGATFVAVTAPGITIEYLKFDVTRVVNWADFTGEQPSMLIAIGGTAGVKDALLSKFTLQTWVVQRSRKI</sequence>
<dbReference type="SUPFAM" id="SSF54523">
    <property type="entry name" value="Pili subunits"/>
    <property type="match status" value="1"/>
</dbReference>
<keyword evidence="1" id="KW-0472">Membrane</keyword>